<feature type="repeat" description="ANK" evidence="3">
    <location>
        <begin position="149"/>
        <end position="182"/>
    </location>
</feature>
<dbReference type="AlphaFoldDB" id="A0A3D8RFE8"/>
<comment type="caution">
    <text evidence="4">The sequence shown here is derived from an EMBL/GenBank/DDBJ whole genome shotgun (WGS) entry which is preliminary data.</text>
</comment>
<gene>
    <name evidence="4" type="ORF">DSM5745_07858</name>
</gene>
<dbReference type="EMBL" id="PVWQ01000009">
    <property type="protein sequence ID" value="RDW72686.1"/>
    <property type="molecule type" value="Genomic_DNA"/>
</dbReference>
<dbReference type="PRINTS" id="PR01415">
    <property type="entry name" value="ANKYRIN"/>
</dbReference>
<dbReference type="PANTHER" id="PTHR24198">
    <property type="entry name" value="ANKYRIN REPEAT AND PROTEIN KINASE DOMAIN-CONTAINING PROTEIN"/>
    <property type="match status" value="1"/>
</dbReference>
<dbReference type="SMART" id="SM00248">
    <property type="entry name" value="ANK"/>
    <property type="match status" value="16"/>
</dbReference>
<protein>
    <submittedName>
        <fullName evidence="4">Uncharacterized protein</fullName>
    </submittedName>
</protein>
<proteinExistence type="predicted"/>
<evidence type="ECO:0000256" key="2">
    <source>
        <dbReference type="ARBA" id="ARBA00023043"/>
    </source>
</evidence>
<dbReference type="InterPro" id="IPR036770">
    <property type="entry name" value="Ankyrin_rpt-contain_sf"/>
</dbReference>
<dbReference type="PROSITE" id="PS50297">
    <property type="entry name" value="ANK_REP_REGION"/>
    <property type="match status" value="4"/>
</dbReference>
<evidence type="ECO:0000256" key="3">
    <source>
        <dbReference type="PROSITE-ProRule" id="PRU00023"/>
    </source>
</evidence>
<feature type="repeat" description="ANK" evidence="3">
    <location>
        <begin position="557"/>
        <end position="589"/>
    </location>
</feature>
<dbReference type="STRING" id="1810919.A0A3D8RFE8"/>
<feature type="repeat" description="ANK" evidence="3">
    <location>
        <begin position="254"/>
        <end position="291"/>
    </location>
</feature>
<feature type="repeat" description="ANK" evidence="3">
    <location>
        <begin position="183"/>
        <end position="216"/>
    </location>
</feature>
<evidence type="ECO:0000313" key="5">
    <source>
        <dbReference type="Proteomes" id="UP000256690"/>
    </source>
</evidence>
<feature type="repeat" description="ANK" evidence="3">
    <location>
        <begin position="363"/>
        <end position="396"/>
    </location>
</feature>
<dbReference type="GeneID" id="38118228"/>
<dbReference type="RefSeq" id="XP_026601906.1">
    <property type="nucleotide sequence ID" value="XM_026749874.1"/>
</dbReference>
<dbReference type="OrthoDB" id="4510709at2759"/>
<keyword evidence="1" id="KW-0677">Repeat</keyword>
<evidence type="ECO:0000256" key="1">
    <source>
        <dbReference type="ARBA" id="ARBA00022737"/>
    </source>
</evidence>
<organism evidence="4 5">
    <name type="scientific">Aspergillus mulundensis</name>
    <dbReference type="NCBI Taxonomy" id="1810919"/>
    <lineage>
        <taxon>Eukaryota</taxon>
        <taxon>Fungi</taxon>
        <taxon>Dikarya</taxon>
        <taxon>Ascomycota</taxon>
        <taxon>Pezizomycotina</taxon>
        <taxon>Eurotiomycetes</taxon>
        <taxon>Eurotiomycetidae</taxon>
        <taxon>Eurotiales</taxon>
        <taxon>Aspergillaceae</taxon>
        <taxon>Aspergillus</taxon>
        <taxon>Aspergillus subgen. Nidulantes</taxon>
    </lineage>
</organism>
<reference evidence="4 5" key="1">
    <citation type="journal article" date="2018" name="IMA Fungus">
        <title>IMA Genome-F 9: Draft genome sequence of Annulohypoxylon stygium, Aspergillus mulundensis, Berkeleyomyces basicola (syn. Thielaviopsis basicola), Ceratocystis smalleyi, two Cercospora beticola strains, Coleophoma cylindrospora, Fusarium fracticaudum, Phialophora cf. hyalina, and Morchella septimelata.</title>
        <authorList>
            <person name="Wingfield B.D."/>
            <person name="Bills G.F."/>
            <person name="Dong Y."/>
            <person name="Huang W."/>
            <person name="Nel W.J."/>
            <person name="Swalarsk-Parry B.S."/>
            <person name="Vaghefi N."/>
            <person name="Wilken P.M."/>
            <person name="An Z."/>
            <person name="de Beer Z.W."/>
            <person name="De Vos L."/>
            <person name="Chen L."/>
            <person name="Duong T.A."/>
            <person name="Gao Y."/>
            <person name="Hammerbacher A."/>
            <person name="Kikkert J.R."/>
            <person name="Li Y."/>
            <person name="Li H."/>
            <person name="Li K."/>
            <person name="Li Q."/>
            <person name="Liu X."/>
            <person name="Ma X."/>
            <person name="Naidoo K."/>
            <person name="Pethybridge S.J."/>
            <person name="Sun J."/>
            <person name="Steenkamp E.T."/>
            <person name="van der Nest M.A."/>
            <person name="van Wyk S."/>
            <person name="Wingfield M.J."/>
            <person name="Xiong C."/>
            <person name="Yue Q."/>
            <person name="Zhang X."/>
        </authorList>
    </citation>
    <scope>NUCLEOTIDE SEQUENCE [LARGE SCALE GENOMIC DNA]</scope>
    <source>
        <strain evidence="4 5">DSM 5745</strain>
    </source>
</reference>
<dbReference type="SUPFAM" id="SSF48403">
    <property type="entry name" value="Ankyrin repeat"/>
    <property type="match status" value="4"/>
</dbReference>
<name>A0A3D8RFE8_9EURO</name>
<dbReference type="PROSITE" id="PS50088">
    <property type="entry name" value="ANK_REPEAT"/>
    <property type="match status" value="6"/>
</dbReference>
<dbReference type="Gene3D" id="1.25.40.20">
    <property type="entry name" value="Ankyrin repeat-containing domain"/>
    <property type="match status" value="6"/>
</dbReference>
<evidence type="ECO:0000313" key="4">
    <source>
        <dbReference type="EMBL" id="RDW72686.1"/>
    </source>
</evidence>
<keyword evidence="5" id="KW-1185">Reference proteome</keyword>
<dbReference type="PANTHER" id="PTHR24198:SF165">
    <property type="entry name" value="ANKYRIN REPEAT-CONTAINING PROTEIN-RELATED"/>
    <property type="match status" value="1"/>
</dbReference>
<dbReference type="Proteomes" id="UP000256690">
    <property type="component" value="Unassembled WGS sequence"/>
</dbReference>
<dbReference type="InterPro" id="IPR002110">
    <property type="entry name" value="Ankyrin_rpt"/>
</dbReference>
<feature type="repeat" description="ANK" evidence="3">
    <location>
        <begin position="884"/>
        <end position="918"/>
    </location>
</feature>
<dbReference type="Pfam" id="PF12796">
    <property type="entry name" value="Ank_2"/>
    <property type="match status" value="3"/>
</dbReference>
<keyword evidence="2 3" id="KW-0040">ANK repeat</keyword>
<accession>A0A3D8RFE8</accession>
<sequence length="952" mass="103659">MSQLEALLRSTDPRSALQAAVQSKQLAVAKFLLESSDINLESEFGGELLLTAGSKPDPNMLKLLMAKGVDPHYRREDCRKAIIVGPHQDIVDSSLLVAICHAFAARKTRAFWDSAETDTGDLADLVEPYERAIDLALASSCDVNTPGSMDRTSLNWCVLSSMPAQIIQKLLDHGADVNAEDSEGNTPLHLYYPSAETEAVLGMLVKHGARSDKRRKSDGKTPLHTCVDLGCRKHDLNMLLLQQHVKDWNVTDSRGDTPLHLAARIQITPELAIRLLEQLISLGAGINEANHDGDTPVHLLDSIKLGSDDIRAMLVAAGADFEARDRRGRTWFLRAVLEESNLTERAHSVALDLGLDFHAADYEGNNALHLALGNDRPIASLEYLIKAGVDPCHANHNGDTLYHALMRQCFQSASTDLIAKLTVLRSTRPEIPALAQNHRGQTLLHCVCSKPPSFPAYRDMLYTTRNPLECFSESEISSMVRTSDNEGTVPVHAAAMTDESLVWWLITKGADISARTHDKETPLHLAALARQSNIIGLLLETYTKAERVKAVNEADIHGRTPLHYACCSGRPESVRLLLDAGADVGIADRADCTPLHACAQLERKLEVRGSNHVGYPNDHQIRSDDGSLRVTDIVHLLCERGADIMAVDGQGNTPMALAIGKGNNEMVAALMDVIDNGSPEQKAAFEKAHAIRLSARLYLASGHLNAESIVGQFIENSTLKDDPAAAVQTCDQLLKLGAYSVIQELSKTGLPLSGAVGPRKVDFLESLARWGFTDLFLKLGLTRSRSLNSHNWINGSISTPFSEMFDLRPFLLTVVSRSLPSMDLLSLVVETFSADVNIKLEKRQRMKTDVSALHILAEGKHWWNTDAVAYLLKHGADPNIADAFGRTPLHVAVSGGYRRLGIVRLLLEHGADPDASDWNGKTPICLAVGDEDMVGLLVRFGAGGAAGEAPVS</sequence>